<dbReference type="AlphaFoldDB" id="A0A2V1K0G2"/>
<feature type="region of interest" description="Disordered" evidence="1">
    <location>
        <begin position="59"/>
        <end position="84"/>
    </location>
</feature>
<dbReference type="RefSeq" id="WP_109062359.1">
    <property type="nucleotide sequence ID" value="NZ_QETA01000005.1"/>
</dbReference>
<dbReference type="Proteomes" id="UP000245212">
    <property type="component" value="Unassembled WGS sequence"/>
</dbReference>
<proteinExistence type="predicted"/>
<dbReference type="Pfam" id="PF08895">
    <property type="entry name" value="DUF1840"/>
    <property type="match status" value="1"/>
</dbReference>
<comment type="caution">
    <text evidence="2">The sequence shown here is derived from an EMBL/GenBank/DDBJ whole genome shotgun (WGS) entry which is preliminary data.</text>
</comment>
<name>A0A2V1K0G2_9BURK</name>
<organism evidence="2 3">
    <name type="scientific">Corticimicrobacter populi</name>
    <dbReference type="NCBI Taxonomy" id="2175229"/>
    <lineage>
        <taxon>Bacteria</taxon>
        <taxon>Pseudomonadati</taxon>
        <taxon>Pseudomonadota</taxon>
        <taxon>Betaproteobacteria</taxon>
        <taxon>Burkholderiales</taxon>
        <taxon>Alcaligenaceae</taxon>
        <taxon>Corticimicrobacter</taxon>
    </lineage>
</organism>
<dbReference type="EMBL" id="QETA01000005">
    <property type="protein sequence ID" value="PWF22119.1"/>
    <property type="molecule type" value="Genomic_DNA"/>
</dbReference>
<keyword evidence="3" id="KW-1185">Reference proteome</keyword>
<protein>
    <submittedName>
        <fullName evidence="2">DUF1840 domain-containing protein</fullName>
    </submittedName>
</protein>
<dbReference type="InterPro" id="IPR014991">
    <property type="entry name" value="DUF1840"/>
</dbReference>
<reference evidence="3" key="1">
    <citation type="submission" date="2018-05" db="EMBL/GenBank/DDBJ databases">
        <authorList>
            <person name="Li Y."/>
        </authorList>
    </citation>
    <scope>NUCLEOTIDE SEQUENCE [LARGE SCALE GENOMIC DNA]</scope>
    <source>
        <strain evidence="3">3d-2-2</strain>
    </source>
</reference>
<accession>A0A2V1K0G2</accession>
<evidence type="ECO:0000313" key="3">
    <source>
        <dbReference type="Proteomes" id="UP000245212"/>
    </source>
</evidence>
<gene>
    <name evidence="2" type="ORF">DD235_12090</name>
</gene>
<sequence>MLITFRSKAGGDVLMLAQHAQPLLQAAGKSVADGVPERGVWTAAQLDAAIAGLESAIAGADDPHAAHNQQDDPDQPVPHPVEQPVGLRQRAYPLLNLMRQAREAETEVDWETAAPW</sequence>
<evidence type="ECO:0000313" key="2">
    <source>
        <dbReference type="EMBL" id="PWF22119.1"/>
    </source>
</evidence>
<evidence type="ECO:0000256" key="1">
    <source>
        <dbReference type="SAM" id="MobiDB-lite"/>
    </source>
</evidence>